<dbReference type="PROSITE" id="PS52015">
    <property type="entry name" value="TONB_CTD"/>
    <property type="match status" value="1"/>
</dbReference>
<comment type="caution">
    <text evidence="6">The sequence shown here is derived from an EMBL/GenBank/DDBJ whole genome shotgun (WGS) entry which is preliminary data.</text>
</comment>
<evidence type="ECO:0000256" key="2">
    <source>
        <dbReference type="ARBA" id="ARBA00022692"/>
    </source>
</evidence>
<evidence type="ECO:0000256" key="3">
    <source>
        <dbReference type="ARBA" id="ARBA00022989"/>
    </source>
</evidence>
<protein>
    <submittedName>
        <fullName evidence="6">TonB family protein</fullName>
    </submittedName>
</protein>
<dbReference type="EMBL" id="RJVI01000001">
    <property type="protein sequence ID" value="ROR34997.1"/>
    <property type="molecule type" value="Genomic_DNA"/>
</dbReference>
<evidence type="ECO:0000256" key="4">
    <source>
        <dbReference type="ARBA" id="ARBA00023136"/>
    </source>
</evidence>
<dbReference type="Gene3D" id="3.30.1150.10">
    <property type="match status" value="1"/>
</dbReference>
<evidence type="ECO:0000256" key="1">
    <source>
        <dbReference type="ARBA" id="ARBA00004167"/>
    </source>
</evidence>
<dbReference type="SUPFAM" id="SSF74653">
    <property type="entry name" value="TolA/TonB C-terminal domain"/>
    <property type="match status" value="1"/>
</dbReference>
<evidence type="ECO:0000313" key="7">
    <source>
        <dbReference type="Proteomes" id="UP000276634"/>
    </source>
</evidence>
<feature type="domain" description="TonB C-terminal" evidence="5">
    <location>
        <begin position="1"/>
        <end position="61"/>
    </location>
</feature>
<dbReference type="InterPro" id="IPR006260">
    <property type="entry name" value="TonB/TolA_C"/>
</dbReference>
<dbReference type="NCBIfam" id="TIGR01352">
    <property type="entry name" value="tonB_Cterm"/>
    <property type="match status" value="1"/>
</dbReference>
<keyword evidence="2" id="KW-0812">Transmembrane</keyword>
<dbReference type="Pfam" id="PF03544">
    <property type="entry name" value="TonB_C"/>
    <property type="match status" value="1"/>
</dbReference>
<name>A0A3N1YC85_9GAMM</name>
<reference evidence="6 7" key="1">
    <citation type="submission" date="2018-11" db="EMBL/GenBank/DDBJ databases">
        <title>Genomic Encyclopedia of Type Strains, Phase IV (KMG-IV): sequencing the most valuable type-strain genomes for metagenomic binning, comparative biology and taxonomic classification.</title>
        <authorList>
            <person name="Goeker M."/>
        </authorList>
    </citation>
    <scope>NUCLEOTIDE SEQUENCE [LARGE SCALE GENOMIC DNA]</scope>
    <source>
        <strain evidence="6 7">DSM 100275</strain>
    </source>
</reference>
<dbReference type="Proteomes" id="UP000276634">
    <property type="component" value="Unassembled WGS sequence"/>
</dbReference>
<dbReference type="GO" id="GO:0016020">
    <property type="term" value="C:membrane"/>
    <property type="evidence" value="ECO:0007669"/>
    <property type="project" value="UniProtKB-SubCell"/>
</dbReference>
<evidence type="ECO:0000313" key="6">
    <source>
        <dbReference type="EMBL" id="ROR34997.1"/>
    </source>
</evidence>
<dbReference type="GO" id="GO:0055085">
    <property type="term" value="P:transmembrane transport"/>
    <property type="evidence" value="ECO:0007669"/>
    <property type="project" value="InterPro"/>
</dbReference>
<dbReference type="InterPro" id="IPR037682">
    <property type="entry name" value="TonB_C"/>
</dbReference>
<dbReference type="AlphaFoldDB" id="A0A3N1YC85"/>
<keyword evidence="7" id="KW-1185">Reference proteome</keyword>
<sequence length="61" mass="6532">MELEVRLDPAGRLATVRIARTSGHGILDREALRALAALRGRRVAAAGGTLRLPVIFRLVTG</sequence>
<comment type="subcellular location">
    <subcellularLocation>
        <location evidence="1">Membrane</location>
        <topology evidence="1">Single-pass membrane protein</topology>
    </subcellularLocation>
</comment>
<evidence type="ECO:0000259" key="5">
    <source>
        <dbReference type="PROSITE" id="PS52015"/>
    </source>
</evidence>
<accession>A0A3N1YC85</accession>
<gene>
    <name evidence="6" type="ORF">EDC57_0914</name>
</gene>
<keyword evidence="3" id="KW-1133">Transmembrane helix</keyword>
<organism evidence="6 7">
    <name type="scientific">Inmirania thermothiophila</name>
    <dbReference type="NCBI Taxonomy" id="1750597"/>
    <lineage>
        <taxon>Bacteria</taxon>
        <taxon>Pseudomonadati</taxon>
        <taxon>Pseudomonadota</taxon>
        <taxon>Gammaproteobacteria</taxon>
        <taxon>Chromatiales</taxon>
        <taxon>Ectothiorhodospiraceae</taxon>
        <taxon>Inmirania</taxon>
    </lineage>
</organism>
<proteinExistence type="predicted"/>
<keyword evidence="4" id="KW-0472">Membrane</keyword>